<dbReference type="InterPro" id="IPR027417">
    <property type="entry name" value="P-loop_NTPase"/>
</dbReference>
<dbReference type="EMBL" id="BAAAUT010000006">
    <property type="protein sequence ID" value="GAA3121180.1"/>
    <property type="molecule type" value="Genomic_DNA"/>
</dbReference>
<feature type="domain" description="AAA+ ATPase" evidence="1">
    <location>
        <begin position="22"/>
        <end position="179"/>
    </location>
</feature>
<dbReference type="SMART" id="SM00382">
    <property type="entry name" value="AAA"/>
    <property type="match status" value="1"/>
</dbReference>
<accession>A0ABP6MP63</accession>
<dbReference type="SUPFAM" id="SSF52540">
    <property type="entry name" value="P-loop containing nucleoside triphosphate hydrolases"/>
    <property type="match status" value="1"/>
</dbReference>
<gene>
    <name evidence="2" type="ORF">GCM10010466_10140</name>
</gene>
<evidence type="ECO:0000313" key="3">
    <source>
        <dbReference type="Proteomes" id="UP001500320"/>
    </source>
</evidence>
<organism evidence="2 3">
    <name type="scientific">Planomonospora alba</name>
    <dbReference type="NCBI Taxonomy" id="161354"/>
    <lineage>
        <taxon>Bacteria</taxon>
        <taxon>Bacillati</taxon>
        <taxon>Actinomycetota</taxon>
        <taxon>Actinomycetes</taxon>
        <taxon>Streptosporangiales</taxon>
        <taxon>Streptosporangiaceae</taxon>
        <taxon>Planomonospora</taxon>
    </lineage>
</organism>
<dbReference type="InterPro" id="IPR003593">
    <property type="entry name" value="AAA+_ATPase"/>
</dbReference>
<dbReference type="Proteomes" id="UP001500320">
    <property type="component" value="Unassembled WGS sequence"/>
</dbReference>
<dbReference type="SUPFAM" id="SSF48452">
    <property type="entry name" value="TPR-like"/>
    <property type="match status" value="1"/>
</dbReference>
<comment type="caution">
    <text evidence="2">The sequence shown here is derived from an EMBL/GenBank/DDBJ whole genome shotgun (WGS) entry which is preliminary data.</text>
</comment>
<proteinExistence type="predicted"/>
<dbReference type="PANTHER" id="PTHR47691">
    <property type="entry name" value="REGULATOR-RELATED"/>
    <property type="match status" value="1"/>
</dbReference>
<dbReference type="CDD" id="cd02019">
    <property type="entry name" value="NK"/>
    <property type="match status" value="1"/>
</dbReference>
<dbReference type="InterPro" id="IPR011990">
    <property type="entry name" value="TPR-like_helical_dom_sf"/>
</dbReference>
<dbReference type="InterPro" id="IPR041664">
    <property type="entry name" value="AAA_16"/>
</dbReference>
<dbReference type="PANTHER" id="PTHR47691:SF3">
    <property type="entry name" value="HTH-TYPE TRANSCRIPTIONAL REGULATOR RV0890C-RELATED"/>
    <property type="match status" value="1"/>
</dbReference>
<dbReference type="Pfam" id="PF13191">
    <property type="entry name" value="AAA_16"/>
    <property type="match status" value="1"/>
</dbReference>
<evidence type="ECO:0000259" key="1">
    <source>
        <dbReference type="SMART" id="SM00382"/>
    </source>
</evidence>
<evidence type="ECO:0000313" key="2">
    <source>
        <dbReference type="EMBL" id="GAA3121180.1"/>
    </source>
</evidence>
<dbReference type="RefSeq" id="WP_344856375.1">
    <property type="nucleotide sequence ID" value="NZ_BAAAUT010000006.1"/>
</dbReference>
<protein>
    <recommendedName>
        <fullName evidence="1">AAA+ ATPase domain-containing protein</fullName>
    </recommendedName>
</protein>
<dbReference type="Gene3D" id="3.40.50.300">
    <property type="entry name" value="P-loop containing nucleotide triphosphate hydrolases"/>
    <property type="match status" value="1"/>
</dbReference>
<reference evidence="3" key="1">
    <citation type="journal article" date="2019" name="Int. J. Syst. Evol. Microbiol.">
        <title>The Global Catalogue of Microorganisms (GCM) 10K type strain sequencing project: providing services to taxonomists for standard genome sequencing and annotation.</title>
        <authorList>
            <consortium name="The Broad Institute Genomics Platform"/>
            <consortium name="The Broad Institute Genome Sequencing Center for Infectious Disease"/>
            <person name="Wu L."/>
            <person name="Ma J."/>
        </authorList>
    </citation>
    <scope>NUCLEOTIDE SEQUENCE [LARGE SCALE GENOMIC DNA]</scope>
    <source>
        <strain evidence="3">JCM 9373</strain>
    </source>
</reference>
<keyword evidence="3" id="KW-1185">Reference proteome</keyword>
<sequence length="656" mass="70792">MEADLFVGRRTELAEICGLLARTRHVTLTGPAGAGKSRLAARLAETLGQDSPGYAHVVDLSEAPDDLPGLARTLADELGLRVRPGASAGDALAADLASRPRLLVLDDCDRVAGTAGALVERLLRQARELHVLATGRQRLGFTGEHLYPVGGLADDDAADLLAALAGDRLGERDPVGICRRLDNLPLAIRLAAASPDPGAADLFGDGLLPDRPAARRHDSMAAAFDWSHELCTPEERLVWARASVFSGGFDAEAAQRVCTRGDLSAEQVLDALTGLFDRSVLIREKTAEGVRHRLPDTARAYGAARLALLGETAGTEHRHRDHFLGLAARANQGWRHDQLGWYRRLVPDLANLRLAVDRCYAEPAGHRRGLEAVSCLWFLWVCCGRPALGRELVRRGLELEPAPCPERFKALWVDTYMSIQRGDLDDAERTLAECAAGGWDGAAEMAPYVSHFQAHLAVARGELGNALRMIKDARERHRSSGDLLPGFLSTYTVVAAGMMLAGDHELAVSVIREGRDLCASCRDYWTLSRLDLLLGLAERLLGNTAAAAASVRDALRGARVFDDDPSLIEGLEVRAVIAEDDVDDTLALFLLGAAGAAWRSAGVPPRRSPLLEGMLRRSEERLRARTGAEEFDRLIGTGRATDLRTAVESALQGIVD</sequence>
<dbReference type="Pfam" id="PF25872">
    <property type="entry name" value="HTH_77"/>
    <property type="match status" value="1"/>
</dbReference>
<name>A0ABP6MP63_9ACTN</name>
<dbReference type="InterPro" id="IPR058852">
    <property type="entry name" value="HTH_77"/>
</dbReference>